<proteinExistence type="predicted"/>
<reference evidence="2" key="1">
    <citation type="journal article" date="2008" name="Nat. Genet.">
        <title>The Pristionchus pacificus genome provides a unique perspective on nematode lifestyle and parasitism.</title>
        <authorList>
            <person name="Dieterich C."/>
            <person name="Clifton S.W."/>
            <person name="Schuster L.N."/>
            <person name="Chinwalla A."/>
            <person name="Delehaunty K."/>
            <person name="Dinkelacker I."/>
            <person name="Fulton L."/>
            <person name="Fulton R."/>
            <person name="Godfrey J."/>
            <person name="Minx P."/>
            <person name="Mitreva M."/>
            <person name="Roeseler W."/>
            <person name="Tian H."/>
            <person name="Witte H."/>
            <person name="Yang S.P."/>
            <person name="Wilson R.K."/>
            <person name="Sommer R.J."/>
        </authorList>
    </citation>
    <scope>NUCLEOTIDE SEQUENCE [LARGE SCALE GENOMIC DNA]</scope>
    <source>
        <strain evidence="2">PS312</strain>
    </source>
</reference>
<dbReference type="AlphaFoldDB" id="A0A2A6CL31"/>
<dbReference type="EnsemblMetazoa" id="PPA41278.1">
    <property type="protein sequence ID" value="PPA41278.1"/>
    <property type="gene ID" value="WBGene00279647"/>
</dbReference>
<organism evidence="1 2">
    <name type="scientific">Pristionchus pacificus</name>
    <name type="common">Parasitic nematode worm</name>
    <dbReference type="NCBI Taxonomy" id="54126"/>
    <lineage>
        <taxon>Eukaryota</taxon>
        <taxon>Metazoa</taxon>
        <taxon>Ecdysozoa</taxon>
        <taxon>Nematoda</taxon>
        <taxon>Chromadorea</taxon>
        <taxon>Rhabditida</taxon>
        <taxon>Rhabditina</taxon>
        <taxon>Diplogasteromorpha</taxon>
        <taxon>Diplogasteroidea</taxon>
        <taxon>Neodiplogasteridae</taxon>
        <taxon>Pristionchus</taxon>
    </lineage>
</organism>
<keyword evidence="2" id="KW-1185">Reference proteome</keyword>
<dbReference type="Proteomes" id="UP000005239">
    <property type="component" value="Unassembled WGS sequence"/>
</dbReference>
<accession>A0A8R1YZV5</accession>
<gene>
    <name evidence="1" type="primary">WBGene00279647</name>
</gene>
<sequence>KLQAPLACMFNAASTRRIGCPSARRRLCGPFADHSEAPVGAIFLSSAGSPIAWPNQSRRLSLCVGRAAAVPSFPSGSSKVLPVYLLVLHNSKKSP</sequence>
<name>A0A2A6CL31_PRIPA</name>
<reference evidence="1" key="2">
    <citation type="submission" date="2022-06" db="UniProtKB">
        <authorList>
            <consortium name="EnsemblMetazoa"/>
        </authorList>
    </citation>
    <scope>IDENTIFICATION</scope>
    <source>
        <strain evidence="1">PS312</strain>
    </source>
</reference>
<evidence type="ECO:0000313" key="2">
    <source>
        <dbReference type="Proteomes" id="UP000005239"/>
    </source>
</evidence>
<protein>
    <submittedName>
        <fullName evidence="1">Uncharacterized protein</fullName>
    </submittedName>
</protein>
<evidence type="ECO:0000313" key="1">
    <source>
        <dbReference type="EnsemblMetazoa" id="PPA41278.1"/>
    </source>
</evidence>
<accession>A0A2A6CL31</accession>